<sequence length="164" mass="18805">MSDLASYVTKKMILYFGNDIKRINHALKVHGFSKTIGQLEGLNDNEMLILELASILHDIGIKESERKYNSSAGNYQEIEGPPVAKELLKEIDLDDTAIERICFLIGNHHSYNKIDKIDLQILIESDFLVNAYEDNIKISDIEYMKNKYFKTSTGKELLNSIYIK</sequence>
<keyword evidence="5" id="KW-1185">Reference proteome</keyword>
<dbReference type="EMBL" id="LROR01000078">
    <property type="protein sequence ID" value="OBR91110.1"/>
    <property type="molecule type" value="Genomic_DNA"/>
</dbReference>
<dbReference type="RefSeq" id="WP_063602601.1">
    <property type="nucleotide sequence ID" value="NZ_LITQ01000055.1"/>
</dbReference>
<evidence type="ECO:0000259" key="1">
    <source>
        <dbReference type="Pfam" id="PF01966"/>
    </source>
</evidence>
<reference evidence="2 4" key="1">
    <citation type="journal article" date="2015" name="Biotechnol. Bioeng.">
        <title>Genome sequence and phenotypic characterization of Caulobacter segnis.</title>
        <authorList>
            <person name="Patel S."/>
            <person name="Fletcher B."/>
            <person name="Scott D.C."/>
            <person name="Ely B."/>
        </authorList>
    </citation>
    <scope>NUCLEOTIDE SEQUENCE [LARGE SCALE GENOMIC DNA]</scope>
    <source>
        <strain evidence="2 4">PS02</strain>
    </source>
</reference>
<dbReference type="CDD" id="cd00077">
    <property type="entry name" value="HDc"/>
    <property type="match status" value="1"/>
</dbReference>
<protein>
    <recommendedName>
        <fullName evidence="1">HD domain-containing protein</fullName>
    </recommendedName>
</protein>
<organism evidence="2 4">
    <name type="scientific">Clostridium coskatii</name>
    <dbReference type="NCBI Taxonomy" id="1705578"/>
    <lineage>
        <taxon>Bacteria</taxon>
        <taxon>Bacillati</taxon>
        <taxon>Bacillota</taxon>
        <taxon>Clostridia</taxon>
        <taxon>Eubacteriales</taxon>
        <taxon>Clostridiaceae</taxon>
        <taxon>Clostridium</taxon>
    </lineage>
</organism>
<dbReference type="AlphaFoldDB" id="A0A162KN52"/>
<comment type="caution">
    <text evidence="2">The sequence shown here is derived from an EMBL/GenBank/DDBJ whole genome shotgun (WGS) entry which is preliminary data.</text>
</comment>
<evidence type="ECO:0000313" key="2">
    <source>
        <dbReference type="EMBL" id="OAA84552.1"/>
    </source>
</evidence>
<dbReference type="PATRIC" id="fig|1705578.3.peg.3720"/>
<dbReference type="SUPFAM" id="SSF109604">
    <property type="entry name" value="HD-domain/PDEase-like"/>
    <property type="match status" value="1"/>
</dbReference>
<evidence type="ECO:0000313" key="5">
    <source>
        <dbReference type="Proteomes" id="UP000093694"/>
    </source>
</evidence>
<reference evidence="3 5" key="2">
    <citation type="journal article" date="2016" name="Front. Microbiol.">
        <title>Industrial Acetogenic Biocatalysts: A Comparative Metabolic and Genomic Analysis.</title>
        <authorList>
            <person name="Bengelsdorf F."/>
            <person name="Poehlein A."/>
            <person name="Sonja S."/>
            <person name="Erz C."/>
            <person name="Hummel T."/>
            <person name="Hoffmeister S."/>
            <person name="Daniel R."/>
            <person name="Durre P."/>
        </authorList>
    </citation>
    <scope>NUCLEOTIDE SEQUENCE [LARGE SCALE GENOMIC DNA]</scope>
    <source>
        <strain evidence="3 5">PTA-10522</strain>
    </source>
</reference>
<dbReference type="Pfam" id="PF01966">
    <property type="entry name" value="HD"/>
    <property type="match status" value="1"/>
</dbReference>
<evidence type="ECO:0000313" key="3">
    <source>
        <dbReference type="EMBL" id="OBR91110.1"/>
    </source>
</evidence>
<dbReference type="Gene3D" id="1.10.3210.10">
    <property type="entry name" value="Hypothetical protein af1432"/>
    <property type="match status" value="1"/>
</dbReference>
<proteinExistence type="predicted"/>
<dbReference type="Proteomes" id="UP000093694">
    <property type="component" value="Unassembled WGS sequence"/>
</dbReference>
<evidence type="ECO:0000313" key="4">
    <source>
        <dbReference type="Proteomes" id="UP000077384"/>
    </source>
</evidence>
<feature type="domain" description="HD" evidence="1">
    <location>
        <begin position="22"/>
        <end position="114"/>
    </location>
</feature>
<dbReference type="Proteomes" id="UP000077384">
    <property type="component" value="Unassembled WGS sequence"/>
</dbReference>
<dbReference type="InterPro" id="IPR006674">
    <property type="entry name" value="HD_domain"/>
</dbReference>
<accession>A0A162KN52</accession>
<gene>
    <name evidence="3" type="ORF">CLCOS_35800</name>
    <name evidence="2" type="ORF">WX73_03465</name>
</gene>
<name>A0A162KN52_9CLOT</name>
<dbReference type="EMBL" id="LITQ01000055">
    <property type="protein sequence ID" value="OAA84552.1"/>
    <property type="molecule type" value="Genomic_DNA"/>
</dbReference>
<dbReference type="InterPro" id="IPR003607">
    <property type="entry name" value="HD/PDEase_dom"/>
</dbReference>